<evidence type="ECO:0000313" key="1">
    <source>
        <dbReference type="EMBL" id="GIJ71251.1"/>
    </source>
</evidence>
<accession>A0A8J3ZX67</accession>
<reference evidence="1" key="1">
    <citation type="submission" date="2021-01" db="EMBL/GenBank/DDBJ databases">
        <title>Whole genome shotgun sequence of Virgisporangium ochraceum NBRC 16418.</title>
        <authorList>
            <person name="Komaki H."/>
            <person name="Tamura T."/>
        </authorList>
    </citation>
    <scope>NUCLEOTIDE SEQUENCE</scope>
    <source>
        <strain evidence="1">NBRC 16418</strain>
    </source>
</reference>
<dbReference type="AlphaFoldDB" id="A0A8J3ZX67"/>
<keyword evidence="2" id="KW-1185">Reference proteome</keyword>
<evidence type="ECO:0000313" key="2">
    <source>
        <dbReference type="Proteomes" id="UP000635606"/>
    </source>
</evidence>
<gene>
    <name evidence="1" type="ORF">Voc01_061680</name>
</gene>
<sequence length="141" mass="15357">MNIYRIDEHHVLHRCPIDEQPHVIDIRRTIVHVTDTGPCLTPVTIGHDTGTTSTVACGRHEPHERQCDNCRTVITTGTITTSYLLGITRPTPATETVATSGLAPDPCPVCGEPLAAVLAARGRHLGCHRSSRRTRPERDAA</sequence>
<dbReference type="RefSeq" id="WP_239160595.1">
    <property type="nucleotide sequence ID" value="NZ_BOPH01000087.1"/>
</dbReference>
<dbReference type="EMBL" id="BOPH01000087">
    <property type="protein sequence ID" value="GIJ71251.1"/>
    <property type="molecule type" value="Genomic_DNA"/>
</dbReference>
<protein>
    <submittedName>
        <fullName evidence="1">Uncharacterized protein</fullName>
    </submittedName>
</protein>
<dbReference type="Proteomes" id="UP000635606">
    <property type="component" value="Unassembled WGS sequence"/>
</dbReference>
<organism evidence="1 2">
    <name type="scientific">Virgisporangium ochraceum</name>
    <dbReference type="NCBI Taxonomy" id="65505"/>
    <lineage>
        <taxon>Bacteria</taxon>
        <taxon>Bacillati</taxon>
        <taxon>Actinomycetota</taxon>
        <taxon>Actinomycetes</taxon>
        <taxon>Micromonosporales</taxon>
        <taxon>Micromonosporaceae</taxon>
        <taxon>Virgisporangium</taxon>
    </lineage>
</organism>
<proteinExistence type="predicted"/>
<name>A0A8J3ZX67_9ACTN</name>
<comment type="caution">
    <text evidence="1">The sequence shown here is derived from an EMBL/GenBank/DDBJ whole genome shotgun (WGS) entry which is preliminary data.</text>
</comment>